<feature type="active site" description="Proton donor; for dehydratase activity" evidence="5">
    <location>
        <position position="1133"/>
    </location>
</feature>
<dbReference type="InterPro" id="IPR041618">
    <property type="entry name" value="PKS_DE"/>
</dbReference>
<keyword evidence="1" id="KW-0596">Phosphopantetheine</keyword>
<organism evidence="10 11">
    <name type="scientific">Enhygromyxa salina</name>
    <dbReference type="NCBI Taxonomy" id="215803"/>
    <lineage>
        <taxon>Bacteria</taxon>
        <taxon>Pseudomonadati</taxon>
        <taxon>Myxococcota</taxon>
        <taxon>Polyangia</taxon>
        <taxon>Nannocystales</taxon>
        <taxon>Nannocystaceae</taxon>
        <taxon>Enhygromyxa</taxon>
    </lineage>
</organism>
<dbReference type="SUPFAM" id="SSF55048">
    <property type="entry name" value="Probable ACP-binding domain of malonyl-CoA ACP transacylase"/>
    <property type="match status" value="3"/>
</dbReference>
<dbReference type="EMBL" id="PVNL01000030">
    <property type="protein sequence ID" value="PRQ09060.1"/>
    <property type="molecule type" value="Genomic_DNA"/>
</dbReference>
<dbReference type="InterPro" id="IPR049900">
    <property type="entry name" value="PKS_mFAS_DH"/>
</dbReference>
<dbReference type="CDD" id="cd08952">
    <property type="entry name" value="KR_1_SDR_x"/>
    <property type="match status" value="1"/>
</dbReference>
<feature type="region of interest" description="C-terminal hotdog fold" evidence="5">
    <location>
        <begin position="1074"/>
        <end position="1215"/>
    </location>
</feature>
<dbReference type="PROSITE" id="PS52004">
    <property type="entry name" value="KS3_2"/>
    <property type="match status" value="3"/>
</dbReference>
<dbReference type="SMART" id="SM00827">
    <property type="entry name" value="PKS_AT"/>
    <property type="match status" value="3"/>
</dbReference>
<dbReference type="InterPro" id="IPR013968">
    <property type="entry name" value="PKS_KR"/>
</dbReference>
<dbReference type="PANTHER" id="PTHR43775:SF51">
    <property type="entry name" value="INACTIVE PHENOLPHTHIOCEROL SYNTHESIS POLYKETIDE SYNTHASE TYPE I PKS1-RELATED"/>
    <property type="match status" value="1"/>
</dbReference>
<dbReference type="Pfam" id="PF00109">
    <property type="entry name" value="ketoacyl-synt"/>
    <property type="match status" value="3"/>
</dbReference>
<name>A0A2S9YVF1_9BACT</name>
<dbReference type="Proteomes" id="UP000238823">
    <property type="component" value="Unassembled WGS sequence"/>
</dbReference>
<dbReference type="GO" id="GO:0006633">
    <property type="term" value="P:fatty acid biosynthetic process"/>
    <property type="evidence" value="ECO:0007669"/>
    <property type="project" value="InterPro"/>
</dbReference>
<keyword evidence="3 10" id="KW-0808">Transferase</keyword>
<gene>
    <name evidence="10" type="ORF">ENSA7_10500</name>
</gene>
<dbReference type="SUPFAM" id="SSF53901">
    <property type="entry name" value="Thiolase-like"/>
    <property type="match status" value="3"/>
</dbReference>
<feature type="domain" description="Carrier" evidence="7">
    <location>
        <begin position="2756"/>
        <end position="2831"/>
    </location>
</feature>
<proteinExistence type="predicted"/>
<protein>
    <submittedName>
        <fullName evidence="10">Phenolphthiocerol synthesis polyketide synthase type I Pks15/1</fullName>
        <ecNumber evidence="10">2.3.1.41</ecNumber>
    </submittedName>
</protein>
<dbReference type="GO" id="GO:0031177">
    <property type="term" value="F:phosphopantetheine binding"/>
    <property type="evidence" value="ECO:0007669"/>
    <property type="project" value="InterPro"/>
</dbReference>
<dbReference type="CDD" id="cd08956">
    <property type="entry name" value="KR_3_FAS_SDR_x"/>
    <property type="match status" value="1"/>
</dbReference>
<dbReference type="InterPro" id="IPR014030">
    <property type="entry name" value="Ketoacyl_synth_N"/>
</dbReference>
<dbReference type="EC" id="2.3.1.41" evidence="10"/>
<evidence type="ECO:0000256" key="3">
    <source>
        <dbReference type="ARBA" id="ARBA00022679"/>
    </source>
</evidence>
<evidence type="ECO:0000259" key="8">
    <source>
        <dbReference type="PROSITE" id="PS52004"/>
    </source>
</evidence>
<dbReference type="SMART" id="SM00823">
    <property type="entry name" value="PKS_PP"/>
    <property type="match status" value="3"/>
</dbReference>
<dbReference type="InterPro" id="IPR049551">
    <property type="entry name" value="PKS_DH_C"/>
</dbReference>
<feature type="region of interest" description="Disordered" evidence="6">
    <location>
        <begin position="4390"/>
        <end position="4410"/>
    </location>
</feature>
<evidence type="ECO:0000259" key="9">
    <source>
        <dbReference type="PROSITE" id="PS52019"/>
    </source>
</evidence>
<dbReference type="GO" id="GO:0004312">
    <property type="term" value="F:fatty acid synthase activity"/>
    <property type="evidence" value="ECO:0007669"/>
    <property type="project" value="TreeGrafter"/>
</dbReference>
<dbReference type="Pfam" id="PF00698">
    <property type="entry name" value="Acyl_transf_1"/>
    <property type="match status" value="3"/>
</dbReference>
<dbReference type="FunFam" id="3.40.47.10:FF:000019">
    <property type="entry name" value="Polyketide synthase type I"/>
    <property type="match status" value="3"/>
</dbReference>
<dbReference type="SMART" id="SM00825">
    <property type="entry name" value="PKS_KS"/>
    <property type="match status" value="3"/>
</dbReference>
<dbReference type="Pfam" id="PF16197">
    <property type="entry name" value="KAsynt_C_assoc"/>
    <property type="match status" value="3"/>
</dbReference>
<dbReference type="InterPro" id="IPR006162">
    <property type="entry name" value="Ppantetheine_attach_site"/>
</dbReference>
<accession>A0A2S9YVF1</accession>
<dbReference type="Pfam" id="PF18369">
    <property type="entry name" value="PKS_DE"/>
    <property type="match status" value="2"/>
</dbReference>
<dbReference type="InterPro" id="IPR036291">
    <property type="entry name" value="NAD(P)-bd_dom_sf"/>
</dbReference>
<dbReference type="Pfam" id="PF22953">
    <property type="entry name" value="SpnB_Rossmann"/>
    <property type="match status" value="1"/>
</dbReference>
<dbReference type="Gene3D" id="3.40.50.720">
    <property type="entry name" value="NAD(P)-binding Rossmann-like Domain"/>
    <property type="match status" value="2"/>
</dbReference>
<dbReference type="InterPro" id="IPR036736">
    <property type="entry name" value="ACP-like_sf"/>
</dbReference>
<dbReference type="FunFam" id="1.10.1200.10:FF:000007">
    <property type="entry name" value="Probable polyketide synthase pks17"/>
    <property type="match status" value="1"/>
</dbReference>
<dbReference type="Gene3D" id="6.10.140.1830">
    <property type="match status" value="2"/>
</dbReference>
<dbReference type="PROSITE" id="PS00606">
    <property type="entry name" value="KS3_1"/>
    <property type="match status" value="3"/>
</dbReference>
<dbReference type="PROSITE" id="PS00012">
    <property type="entry name" value="PHOSPHOPANTETHEINE"/>
    <property type="match status" value="2"/>
</dbReference>
<dbReference type="InterPro" id="IPR049552">
    <property type="entry name" value="PKS_DH_N"/>
</dbReference>
<dbReference type="InterPro" id="IPR020841">
    <property type="entry name" value="PKS_Beta-ketoAc_synthase_dom"/>
</dbReference>
<dbReference type="InterPro" id="IPR057326">
    <property type="entry name" value="KR_dom"/>
</dbReference>
<dbReference type="InterPro" id="IPR014031">
    <property type="entry name" value="Ketoacyl_synth_C"/>
</dbReference>
<dbReference type="SMART" id="SM00826">
    <property type="entry name" value="PKS_DH"/>
    <property type="match status" value="1"/>
</dbReference>
<dbReference type="PANTHER" id="PTHR43775">
    <property type="entry name" value="FATTY ACID SYNTHASE"/>
    <property type="match status" value="1"/>
</dbReference>
<dbReference type="InterPro" id="IPR050091">
    <property type="entry name" value="PKS_NRPS_Biosynth_Enz"/>
</dbReference>
<dbReference type="Pfam" id="PF08659">
    <property type="entry name" value="KR"/>
    <property type="match status" value="2"/>
</dbReference>
<dbReference type="PROSITE" id="PS50075">
    <property type="entry name" value="CARRIER"/>
    <property type="match status" value="3"/>
</dbReference>
<feature type="domain" description="Carrier" evidence="7">
    <location>
        <begin position="4276"/>
        <end position="4353"/>
    </location>
</feature>
<dbReference type="InterPro" id="IPR018201">
    <property type="entry name" value="Ketoacyl_synth_AS"/>
</dbReference>
<dbReference type="InterPro" id="IPR014043">
    <property type="entry name" value="Acyl_transferase_dom"/>
</dbReference>
<dbReference type="GO" id="GO:0004315">
    <property type="term" value="F:3-oxoacyl-[acyl-carrier-protein] synthase activity"/>
    <property type="evidence" value="ECO:0007669"/>
    <property type="project" value="UniProtKB-EC"/>
</dbReference>
<dbReference type="Pfam" id="PF02801">
    <property type="entry name" value="Ketoacyl-synt_C"/>
    <property type="match status" value="3"/>
</dbReference>
<dbReference type="FunFam" id="3.40.366.10:FF:000002">
    <property type="entry name" value="Probable polyketide synthase 2"/>
    <property type="match status" value="2"/>
</dbReference>
<dbReference type="Gene3D" id="3.40.47.10">
    <property type="match status" value="3"/>
</dbReference>
<dbReference type="InterPro" id="IPR020806">
    <property type="entry name" value="PKS_PP-bd"/>
</dbReference>
<dbReference type="SMART" id="SM00822">
    <property type="entry name" value="PKS_KR"/>
    <property type="match status" value="2"/>
</dbReference>
<evidence type="ECO:0000256" key="2">
    <source>
        <dbReference type="ARBA" id="ARBA00022553"/>
    </source>
</evidence>
<feature type="active site" description="Proton acceptor; for dehydratase activity" evidence="5">
    <location>
        <position position="972"/>
    </location>
</feature>
<dbReference type="InterPro" id="IPR016036">
    <property type="entry name" value="Malonyl_transacylase_ACP-bd"/>
</dbReference>
<evidence type="ECO:0000256" key="5">
    <source>
        <dbReference type="PROSITE-ProRule" id="PRU01363"/>
    </source>
</evidence>
<feature type="domain" description="Ketosynthase family 3 (KS3)" evidence="8">
    <location>
        <begin position="1786"/>
        <end position="2209"/>
    </location>
</feature>
<feature type="region of interest" description="N-terminal hotdog fold" evidence="5">
    <location>
        <begin position="940"/>
        <end position="1062"/>
    </location>
</feature>
<dbReference type="Gene3D" id="3.30.70.3290">
    <property type="match status" value="3"/>
</dbReference>
<evidence type="ECO:0000256" key="4">
    <source>
        <dbReference type="ARBA" id="ARBA00054155"/>
    </source>
</evidence>
<dbReference type="OrthoDB" id="5476655at2"/>
<feature type="domain" description="Carrier" evidence="7">
    <location>
        <begin position="1688"/>
        <end position="1764"/>
    </location>
</feature>
<dbReference type="InterPro" id="IPR009081">
    <property type="entry name" value="PP-bd_ACP"/>
</dbReference>
<dbReference type="RefSeq" id="WP_106088102.1">
    <property type="nucleotide sequence ID" value="NZ_PVNL01000030.1"/>
</dbReference>
<comment type="caution">
    <text evidence="10">The sequence shown here is derived from an EMBL/GenBank/DDBJ whole genome shotgun (WGS) entry which is preliminary data.</text>
</comment>
<dbReference type="InterPro" id="IPR016035">
    <property type="entry name" value="Acyl_Trfase/lysoPLipase"/>
</dbReference>
<dbReference type="Pfam" id="PF21089">
    <property type="entry name" value="PKS_DH_N"/>
    <property type="match status" value="1"/>
</dbReference>
<dbReference type="SUPFAM" id="SSF47336">
    <property type="entry name" value="ACP-like"/>
    <property type="match status" value="3"/>
</dbReference>
<feature type="domain" description="PKS/mFAS DH" evidence="9">
    <location>
        <begin position="940"/>
        <end position="1215"/>
    </location>
</feature>
<dbReference type="SUPFAM" id="SSF51735">
    <property type="entry name" value="NAD(P)-binding Rossmann-fold domains"/>
    <property type="match status" value="4"/>
</dbReference>
<dbReference type="NCBIfam" id="NF045894">
    <property type="entry name" value="PKS_plus_SDR"/>
    <property type="match status" value="1"/>
</dbReference>
<evidence type="ECO:0000256" key="1">
    <source>
        <dbReference type="ARBA" id="ARBA00022450"/>
    </source>
</evidence>
<dbReference type="Pfam" id="PF14765">
    <property type="entry name" value="PS-DH"/>
    <property type="match status" value="1"/>
</dbReference>
<dbReference type="SMART" id="SM01294">
    <property type="entry name" value="PKS_PP_betabranch"/>
    <property type="match status" value="3"/>
</dbReference>
<dbReference type="InterPro" id="IPR001227">
    <property type="entry name" value="Ac_transferase_dom_sf"/>
</dbReference>
<evidence type="ECO:0000313" key="10">
    <source>
        <dbReference type="EMBL" id="PRQ09060.1"/>
    </source>
</evidence>
<dbReference type="PROSITE" id="PS52019">
    <property type="entry name" value="PKS_MFAS_DH"/>
    <property type="match status" value="1"/>
</dbReference>
<evidence type="ECO:0000259" key="7">
    <source>
        <dbReference type="PROSITE" id="PS50075"/>
    </source>
</evidence>
<evidence type="ECO:0000313" key="11">
    <source>
        <dbReference type="Proteomes" id="UP000238823"/>
    </source>
</evidence>
<dbReference type="Gene3D" id="3.10.129.110">
    <property type="entry name" value="Polyketide synthase dehydratase"/>
    <property type="match status" value="1"/>
</dbReference>
<dbReference type="InterPro" id="IPR055123">
    <property type="entry name" value="SpnB-like_Rossmann"/>
</dbReference>
<feature type="domain" description="Ketosynthase family 3 (KS3)" evidence="8">
    <location>
        <begin position="2856"/>
        <end position="3280"/>
    </location>
</feature>
<keyword evidence="10" id="KW-0012">Acyltransferase</keyword>
<keyword evidence="2" id="KW-0597">Phosphoprotein</keyword>
<dbReference type="Gene3D" id="3.40.366.10">
    <property type="entry name" value="Malonyl-Coenzyme A Acyl Carrier Protein, domain 2"/>
    <property type="match status" value="3"/>
</dbReference>
<sequence>MTESGEKKLRSYLERATAALRHTKQRLQELESRQHEPIAIVGMACRYPGGVESPEQLWKLLESGTDAISGFPKDRGWDTAALYDPDPDRAGKTLSRQGGFLHDAALFDPKFFDISPREAASMSPQQRLLLDTSWEAIERATLRPDALRGSDTGVFVGVMYYDYGARLMADPEALEGYTWIGSSGSVSSGRVSYTLGLQGPAITVDTACSSSLVSIHLACQSLRRGECQLALAGGATVMATPTIFIEFSRQRGLAPDGRSKAFSDHADGVGWGEGAGMLVLERLSDAQKHNHPVLAVIRGSALNQDGRSQGLTAPNGPAQQRVIMSALADAMLEPGDVDLLEAHGTGTRLGDPIEAYALKATYGRAHSSEQPLFLGSLKSNVGHTQAAAGVGGVIKLVLALQRGLMPRSLYADQPTAQVDWSDGRIKLLAEAQPWPAGDRPRRAAVSSFGISGTNTHLIVEEPPPLAARPPASVLAEGLAVPLVFTARDPSALRRQAARLQSHLVDNPDCELIDLAWSLWATRTQFELRGVIVAGTRATAIHELAEFAADRPSASSTICEAVTGPSLAVLFTGQGSQRLGMGRELHRVLPVFRAAFDDICSKFDGLLDQPLRDVVFAAPGSSNAGLIDETAYTQPALFALEVALFRVLERWGVRPTVVMGHSIGELAAAHVAGLWSLADACKLVAARARLMQALPRGGAMVSIAASEAEVTEALANHSSLVDIAGLNGVMATVISGDHDAVMAVAAQFEADGRKVRRLTVSHAFHSSHMEPMLAEFGRIAATLSYESPRIPLISNVTGEFVNEAELRSPEYWVRHVRHAVRFLDSVRTLEQANVNLALELGPHGVLSAMASACLSDAGREALTLVASLRRDRSEPDCLAQVVGALHGVGVEIDWPQWFADQGHESPRLVELPTYPFAREHYWIEAPNLAGRPSPGVDLSGHPLLSAFVAVAADDTVLFTGQLSLGEQPWLADHAVHGHVIVPGTALLELVMAAAAQLELPVVELSFEAPLALSEDRAVAVQLHVDVPDADGQRALTLHSRLAIDNASWSRHASGSIGPSLDTTTPAALPWPPQGAEPIDLTDAYARLDASGLGYGPNFQGLRTAWARGAERFVEVQLPDPEDGDDYRLHPALLDAALHVLALTERDDGRVLLPFAWSGFRLHADGASLLRVHLRPTDSVASDLTQSFSLTAFDVAGQPVASAESLSLRAIVAADLRAVDTRVGRDAMYRLGWTPLELAVTPERSKWVALGRTALGLRSVPDLDALRRELDDGASPPDRIVVPLLDPATDPVAETAAALALLQAWLDDERLAHTPLGFVTRRAVHVDAAPGVDDLARAAIWGLVRTAQSEHPDRDLVLLDFDLAPLSTAAIPAALASGAAQLALRDGVAYIPQLRAHELPEPDDETPLGQGAVLITGGTGGLGSLLARHLVERHGVRELVLCSRRGPATPGVDVLRSELEAAGASVSIVACDLADRNAVAELLATASKRCALSAVIHSAGILDDGVVKSLTPERVARVFGPKVLAATHLHELTAGLELAAFVLFTSISGLTGNPGQGSYAAANTYLDALAAHRRDHGLPGLSLAWGPWEQVGMAAQLSEADRARLLRAGLVPLQPAEGLALFDAAIAIAGHSADTPSLTPTRFDTASLTRRRDSIAPILRSLVRAPVRRASKGPASSGLAAELAQLPSSEHTRALIDLVRAEAGAILGLGTDLAIARPLQEMGLDSLMAVELRNRLQERSGLRLSATLLFDYPTVEALAGLLLRELVTSSATVEPAAISKPTRREDGADPIVVVAMACHYPGGITTPEQLWDLILAGEDVISEFPTNRGWDVDGLFDRDPDHPGTSVSREGGFVHDAAEFDAGFFGISPREATSIDPQQRLLLETSWEAIERAGIPAETLRGTATGVFVGIMYSDYGSRMYAAPESLEGYVAIGSAPSVASGRIAYTLGLEGPALTVDTACSSSLVAMHLAAQALQNHECDLALAGGATVMATPTVFIEFSRQHGLATDGRCKSYSDGADGVGWGEGAGMLVLERMSDAKANGHPILAILRGSAVNQDGRSQGLTAPNGPSQQRVIRSALANAGLSPADIDLAEGHGTGTRLGDPIEVGALQAVYGVAREQPLWLGSVKSNIGHTQAAAGVAAVIKVILAMQHQTLPRSVHAEQPSSHIEWSERVQLLTDSRPWPAEVHPRRAAVSSFGISGTNAHVILEQVETQPAPSSIALDLAVPLLLSAHSEAALVSQAHRVRELVAAGTESISNIAYSLACLRTHLDHRVVVAAADPQAQLDGLDAIGGRGHPQVLVAEARKAARLALLFTGQGAQRRRMGSELYESQPVFRDAFDQLCANFDRLLDAPLAEVVFAEESDPRLDQTAFTQPALFALEVALFRLIESWGVAPDVLVGHSIGELAAAHVAGVFSLEDGCKLVAARGRLMQALPEGGAMYSLQASEDEVLAVLDQHPGVDIAGLNGPISTVVSGDEAPALALADHFQNLGRKVQRLSVSHAFHSHRLDPMLEAFAEVAASIAYRPAKLPIISNLTGALVEPAELGSADYWVRHARSTVRFLDSVRTLEQQGVNVCLELGPHGVLSAMAAGCLSDAADGAMALVPALRRDQPEGETLALALGGLHCHGVVINWAAYFQPFSPHRVDLPTYAFQRQPYWLDSPQASRSSESADSAAEIWSAVDRSEIDDLTRVLDLTEPEQRDALAKLLPSLTSWRRKQHYAAARPRPLLDELELPGSEASSGGLAHLRDLSATERFRSLVKLVREQLALVLRISDSVSISATMGFADLGLDSLMAVEFRAGLQRETGLELPATLAFDHPNPERLARMLEDALGFADDAVTDATMALARDGSHESDWAEPIAIVGIGLRLPGSVGDLKTLWGNLVDEVDAVVPIPFTRWDADAYYDPDPDLVGKTYVRESALLDQIDQFDPTFFNISPREAVAMDPQHRLLLEASWEALERAHILPSSLVDTPTGVFVGTTASDYATQRGWSQSDAYGVAGTLGSFSAGRLAYTLGLQGPAMSVDTACSSSLVALHLACTSLRSGESDLALAAGVQLQVDPDVFVAFARTRALAPDGRSKTFSELANGYGRGEGIVVVVLQRWSDAKAAGKPVLALVRGSAVNHDGPSSGITAPSGTSQQKVLRSALAHARLEPGDIDFVECHGTGTPLGDPIEVQALAAVYGRGRPAEAPLLIGAIKPNIGHLEAAAGLAGVAKVLAAMQHGELPATIHTRPRNSHIAWDELPVEVVDTRRVWTNREGQPRRAAVSSFGISGTNAHVILEQPPQLERPTPARPSAPALPFMLSARSDAALTEQAAQLRAHVLAHSELAPIDIAHSLVATREQFERRAYVVASSREQLDAELQSFDPTLAVTAHRSPKLALMFTGGGAQRAEMGRELAQLYPSFAETIERIFVEFDKHLDVSLRELMFAPADTEAAAYLDRIQYMQCALFALGVALYRLLESWGLEPDLLLGHSNGELVAAHVAGVFSLADACTLVAARGRLMQALPPGGAMLSVQGSEREVAELLEQFPGVDIAGINGPMSTVVSGDEEPVLELGNHFAALGRKTTRLAVSQASHSQRTEPILDELREVVRSLDLRPPTIKLASTVTGEMATAQDLTDPEYWVRHVRQAVRFSDAVRVLELGGANVLLEIGPAGVLAPMAGGCLRDGERVGLVTALRRDEPEQDGLAKCLGLLHGYGVELDWGAVLGRYQPRTVELPTYAFQRERYWHEVQTKPKLVDSVGFADNGFWAAVEDEDPDKLVTLLGADQTVDTAIRSALPMLAAWRRRQSQRHAVADWRYSIRWRPLAASKPLAGASLVVVTAALAERSEVQQIATAVAGDAIMVVDPAWSRQKVGEVLRARLDPSVATRVVSLLALDEQPHPDQPVVPRGLGLNMLLTQAIADIDADARLWLVTRGAVSTGEADALEHPLQAMTWGFGRVVALERPQQWGGLIDLPAQLDGAQLDRLVGGLARTDLADELALRQAGLFGRRLVPLPFDDSFSEPFRARGTVLITGGTGALGMHLARWLAKHGAEHLVLVSRRGARAPGADAMQAELQQLGVEVTLAACDISDRDALTELFTRVQASGPPLRAVFHLAGLIADMLLTELNVDALAKPIAPKVGPAILLDELTAELELDAFVLYSSLSNTLGNMGQANYAAANAFLDALAQRRRARGLPASAIAWGLWAGGGMAAGLEDQVMDNGFRAMQPSVALDALGLSLNSQDASVSIFDINWADFATAFPEARPLLDEIELPVDDPIADGAEPPLLAELRELSSEERLRRLTSAVLAQVAAVLGKSDSSMEPSTPFSDLGLDSLMGVELRQRLQHELGLKLPATLVYDHPTPDRLAEHLEQQLPRAQVTLVGDDLLALLAKIPRSKLDSSGILEQLQRLASDEQVQRPASDASPTTDVEDSYLDELGDDELLDEANSILGDL</sequence>
<dbReference type="Gene3D" id="1.10.1200.10">
    <property type="entry name" value="ACP-like"/>
    <property type="match status" value="3"/>
</dbReference>
<dbReference type="InterPro" id="IPR032821">
    <property type="entry name" value="PKS_assoc"/>
</dbReference>
<dbReference type="InterPro" id="IPR020807">
    <property type="entry name" value="PKS_DH"/>
</dbReference>
<evidence type="ECO:0000256" key="6">
    <source>
        <dbReference type="SAM" id="MobiDB-lite"/>
    </source>
</evidence>
<comment type="function">
    <text evidence="4">Involved in production of the polyketide antibiotic thailandamide.</text>
</comment>
<feature type="domain" description="Ketosynthase family 3 (KS3)" evidence="8">
    <location>
        <begin position="35"/>
        <end position="461"/>
    </location>
</feature>
<dbReference type="CDD" id="cd00833">
    <property type="entry name" value="PKS"/>
    <property type="match status" value="3"/>
</dbReference>
<dbReference type="SUPFAM" id="SSF52151">
    <property type="entry name" value="FabD/lysophospholipase-like"/>
    <property type="match status" value="3"/>
</dbReference>
<dbReference type="InterPro" id="IPR016039">
    <property type="entry name" value="Thiolase-like"/>
</dbReference>
<dbReference type="InterPro" id="IPR042104">
    <property type="entry name" value="PKS_dehydratase_sf"/>
</dbReference>
<dbReference type="Pfam" id="PF00550">
    <property type="entry name" value="PP-binding"/>
    <property type="match status" value="3"/>
</dbReference>
<reference evidence="10 11" key="1">
    <citation type="submission" date="2018-03" db="EMBL/GenBank/DDBJ databases">
        <title>Draft Genome Sequences of the Obligatory Marine Myxobacteria Enhygromyxa salina SWB007.</title>
        <authorList>
            <person name="Poehlein A."/>
            <person name="Moghaddam J.A."/>
            <person name="Harms H."/>
            <person name="Alanjari M."/>
            <person name="Koenig G.M."/>
            <person name="Daniel R."/>
            <person name="Schaeberle T.F."/>
        </authorList>
    </citation>
    <scope>NUCLEOTIDE SEQUENCE [LARGE SCALE GENOMIC DNA]</scope>
    <source>
        <strain evidence="10 11">SWB007</strain>
    </source>
</reference>